<dbReference type="eggNOG" id="arCOG07300">
    <property type="taxonomic scope" value="Archaea"/>
</dbReference>
<evidence type="ECO:0000313" key="3">
    <source>
        <dbReference type="Proteomes" id="UP000002408"/>
    </source>
</evidence>
<dbReference type="STRING" id="456442.Mboo_0433"/>
<dbReference type="Pfam" id="PF26485">
    <property type="entry name" value="DUF8156"/>
    <property type="match status" value="1"/>
</dbReference>
<feature type="domain" description="DUF8156" evidence="1">
    <location>
        <begin position="1"/>
        <end position="76"/>
    </location>
</feature>
<dbReference type="HOGENOM" id="CLU_177462_0_0_2"/>
<organism evidence="2 3">
    <name type="scientific">Methanoregula boonei (strain DSM 21154 / JCM 14090 / 6A8)</name>
    <dbReference type="NCBI Taxonomy" id="456442"/>
    <lineage>
        <taxon>Archaea</taxon>
        <taxon>Methanobacteriati</taxon>
        <taxon>Methanobacteriota</taxon>
        <taxon>Stenosarchaea group</taxon>
        <taxon>Methanomicrobia</taxon>
        <taxon>Methanomicrobiales</taxon>
        <taxon>Methanoregulaceae</taxon>
        <taxon>Methanoregula</taxon>
    </lineage>
</organism>
<protein>
    <recommendedName>
        <fullName evidence="1">DUF8156 domain-containing protein</fullName>
    </recommendedName>
</protein>
<dbReference type="KEGG" id="mbn:Mboo_0433"/>
<dbReference type="EMBL" id="CP000780">
    <property type="protein sequence ID" value="ABS54952.1"/>
    <property type="molecule type" value="Genomic_DNA"/>
</dbReference>
<evidence type="ECO:0000313" key="2">
    <source>
        <dbReference type="EMBL" id="ABS54952.1"/>
    </source>
</evidence>
<accession>A7I5E1</accession>
<proteinExistence type="predicted"/>
<reference evidence="3" key="1">
    <citation type="journal article" date="2015" name="Microbiology">
        <title>Genome of Methanoregula boonei 6A8 reveals adaptations to oligotrophic peatland environments.</title>
        <authorList>
            <person name="Braeuer S."/>
            <person name="Cadillo-Quiroz H."/>
            <person name="Kyrpides N."/>
            <person name="Woyke T."/>
            <person name="Goodwin L."/>
            <person name="Detter C."/>
            <person name="Podell S."/>
            <person name="Yavitt J.B."/>
            <person name="Zinder S.H."/>
        </authorList>
    </citation>
    <scope>NUCLEOTIDE SEQUENCE [LARGE SCALE GENOMIC DNA]</scope>
    <source>
        <strain evidence="3">DSM 21154 / JCM 14090 / 6A8</strain>
    </source>
</reference>
<name>A7I5E1_METB6</name>
<evidence type="ECO:0000259" key="1">
    <source>
        <dbReference type="Pfam" id="PF26485"/>
    </source>
</evidence>
<dbReference type="InterPro" id="IPR058469">
    <property type="entry name" value="DUF8156"/>
</dbReference>
<dbReference type="AlphaFoldDB" id="A7I5E1"/>
<gene>
    <name evidence="2" type="ordered locus">Mboo_0433</name>
</gene>
<keyword evidence="3" id="KW-1185">Reference proteome</keyword>
<sequence>MGRSFLSVRQGANLISARWMQWARKLRPEDRKYGERLAILAKMHSSEAFAGCDDALEAVVFSVMVEVIREQERAGEEKKDPAH</sequence>
<dbReference type="Proteomes" id="UP000002408">
    <property type="component" value="Chromosome"/>
</dbReference>